<evidence type="ECO:0000313" key="3">
    <source>
        <dbReference type="Proteomes" id="UP000053707"/>
    </source>
</evidence>
<gene>
    <name evidence="2" type="ORF">AU192_07165</name>
</gene>
<dbReference type="Gene3D" id="2.60.120.620">
    <property type="entry name" value="q2cbj1_9rhob like domain"/>
    <property type="match status" value="1"/>
</dbReference>
<comment type="similarity">
    <text evidence="1">Belongs to the PhyH family.</text>
</comment>
<dbReference type="AlphaFoldDB" id="A0A124EPH9"/>
<comment type="caution">
    <text evidence="2">The sequence shown here is derived from an EMBL/GenBank/DDBJ whole genome shotgun (WGS) entry which is preliminary data.</text>
</comment>
<dbReference type="EMBL" id="LQIR01000019">
    <property type="protein sequence ID" value="KUI15637.1"/>
    <property type="molecule type" value="Genomic_DNA"/>
</dbReference>
<evidence type="ECO:0000256" key="1">
    <source>
        <dbReference type="ARBA" id="ARBA00005830"/>
    </source>
</evidence>
<reference evidence="2 3" key="1">
    <citation type="submission" date="2016-01" db="EMBL/GenBank/DDBJ databases">
        <authorList>
            <consortium name="TB Trials Study Group"/>
            <person name="Sutton G."/>
            <person name="Brinkac L."/>
            <person name="Sanka R."/>
            <person name="Adams M."/>
            <person name="Lau E.L."/>
            <person name="Macaden R."/>
            <person name="Grewal H.M.S."/>
        </authorList>
    </citation>
    <scope>NUCLEOTIDE SEQUENCE [LARGE SCALE GENOMIC DNA]</scope>
    <source>
        <strain evidence="2 3">IS-1744</strain>
    </source>
</reference>
<keyword evidence="3" id="KW-1185">Reference proteome</keyword>
<accession>A0A124EPH9</accession>
<keyword evidence="2" id="KW-0223">Dioxygenase</keyword>
<name>A0A124EPH9_9MYCO</name>
<dbReference type="Proteomes" id="UP000053707">
    <property type="component" value="Unassembled WGS sequence"/>
</dbReference>
<dbReference type="PANTHER" id="PTHR20883">
    <property type="entry name" value="PHYTANOYL-COA DIOXYGENASE DOMAIN CONTAINING 1"/>
    <property type="match status" value="1"/>
</dbReference>
<organism evidence="2 3">
    <name type="scientific">Mycobacterium lehmannii</name>
    <dbReference type="NCBI Taxonomy" id="2048550"/>
    <lineage>
        <taxon>Bacteria</taxon>
        <taxon>Bacillati</taxon>
        <taxon>Actinomycetota</taxon>
        <taxon>Actinomycetes</taxon>
        <taxon>Mycobacteriales</taxon>
        <taxon>Mycobacteriaceae</taxon>
        <taxon>Mycobacterium</taxon>
    </lineage>
</organism>
<keyword evidence="2" id="KW-0560">Oxidoreductase</keyword>
<dbReference type="SUPFAM" id="SSF51197">
    <property type="entry name" value="Clavaminate synthase-like"/>
    <property type="match status" value="1"/>
</dbReference>
<sequence length="254" mass="28474">MVDETILETFERDGLAVIPQAVSQAEVALLRSELEAAIAEDAVNYPDVFDKGMVHNCMVRGRRMAALLDNPVLNDYLPAVLSDTCIIYAYQSSSLPPQQGNYGSRVHVDSPRHIPGYTTNIGIILALDDFTEDNGATYYLKGSHHLETVPEAETFFENASRALCEAGDMVVFHGRLVHAAGINRTRRTRHSLTINLCRSYMRQRFDFPRLVPQSIIDSLGENGKRLIGMNVRMPTSLEEFYLPAEQRLYKPNQG</sequence>
<dbReference type="GO" id="GO:0016706">
    <property type="term" value="F:2-oxoglutarate-dependent dioxygenase activity"/>
    <property type="evidence" value="ECO:0007669"/>
    <property type="project" value="UniProtKB-ARBA"/>
</dbReference>
<dbReference type="GO" id="GO:0005506">
    <property type="term" value="F:iron ion binding"/>
    <property type="evidence" value="ECO:0007669"/>
    <property type="project" value="UniProtKB-ARBA"/>
</dbReference>
<dbReference type="RefSeq" id="WP_064396385.1">
    <property type="nucleotide sequence ID" value="NZ_LQIR01000019.1"/>
</dbReference>
<dbReference type="Pfam" id="PF05721">
    <property type="entry name" value="PhyH"/>
    <property type="match status" value="1"/>
</dbReference>
<protein>
    <submittedName>
        <fullName evidence="2">Phytanoyl-CoA dioxygenase</fullName>
    </submittedName>
</protein>
<dbReference type="PANTHER" id="PTHR20883:SF48">
    <property type="entry name" value="ECTOINE DIOXYGENASE"/>
    <property type="match status" value="1"/>
</dbReference>
<dbReference type="InterPro" id="IPR008775">
    <property type="entry name" value="Phytyl_CoA_dOase-like"/>
</dbReference>
<proteinExistence type="inferred from homology"/>
<evidence type="ECO:0000313" key="2">
    <source>
        <dbReference type="EMBL" id="KUI15637.1"/>
    </source>
</evidence>